<name>A0A917MYZ7_9BACT</name>
<sequence length="463" mass="53435">MTAAYQLSKEIADVDVYEASSCVGGMAKTIELWNQKVDIGPHRFFSNDNRVNEIWLELAGKDYDMVNRLTRIYYKKRFFHYPLKPFNALANLGVLEAGRSLTSYGVQKLFPVKDASSFEGWVTHRFGRRLFEIFFKTYTEKLWGISTRELNADFAAQRIKKLSLWEAIRNGFTNGKGNTHKTLVDQFAYPHEGTGIIYERMASHVKKQGGNIFLSTPVQRVLTRNKEVYAIQLKDGAIREYDHIISSMPLSQLAERLPDVPEYIQHHAASLTYRNTVIVYLNVQSAHLFPDNWIYVHSNDLHMGRLTNFRNWVPQLYGNEKSTICALEYWCYEKDEFWKWDDEKLIALGKDELARTGLIGNAAITDGMVYRISRSYPVYSADYKTHLQPLEAHLSAIRNLHVIGRYGAFKYNNQDHSILMGRLAAENILNRADHNLWQINTDYESYQESSVITKTGLQKVAEA</sequence>
<comment type="caution">
    <text evidence="2">The sequence shown here is derived from an EMBL/GenBank/DDBJ whole genome shotgun (WGS) entry which is preliminary data.</text>
</comment>
<dbReference type="Pfam" id="PF01593">
    <property type="entry name" value="Amino_oxidase"/>
    <property type="match status" value="1"/>
</dbReference>
<dbReference type="InterPro" id="IPR002937">
    <property type="entry name" value="Amino_oxidase"/>
</dbReference>
<dbReference type="GO" id="GO:0008767">
    <property type="term" value="F:UDP-galactopyranose mutase activity"/>
    <property type="evidence" value="ECO:0007669"/>
    <property type="project" value="TreeGrafter"/>
</dbReference>
<gene>
    <name evidence="2" type="ORF">GCM10011379_50600</name>
</gene>
<accession>A0A917MYZ7</accession>
<dbReference type="NCBIfam" id="NF005548">
    <property type="entry name" value="PRK07208.1-4"/>
    <property type="match status" value="1"/>
</dbReference>
<evidence type="ECO:0000259" key="1">
    <source>
        <dbReference type="Pfam" id="PF01593"/>
    </source>
</evidence>
<dbReference type="GO" id="GO:0050660">
    <property type="term" value="F:flavin adenine dinucleotide binding"/>
    <property type="evidence" value="ECO:0007669"/>
    <property type="project" value="TreeGrafter"/>
</dbReference>
<dbReference type="PANTHER" id="PTHR21197:SF0">
    <property type="entry name" value="UDP-GALACTOPYRANOSE MUTASE"/>
    <property type="match status" value="1"/>
</dbReference>
<evidence type="ECO:0000313" key="2">
    <source>
        <dbReference type="EMBL" id="GGH80152.1"/>
    </source>
</evidence>
<dbReference type="GO" id="GO:0016491">
    <property type="term" value="F:oxidoreductase activity"/>
    <property type="evidence" value="ECO:0007669"/>
    <property type="project" value="InterPro"/>
</dbReference>
<dbReference type="PANTHER" id="PTHR21197">
    <property type="entry name" value="UDP-GALACTOPYRANOSE MUTASE"/>
    <property type="match status" value="1"/>
</dbReference>
<feature type="domain" description="Amine oxidase" evidence="1">
    <location>
        <begin position="1"/>
        <end position="429"/>
    </location>
</feature>
<dbReference type="Proteomes" id="UP000627292">
    <property type="component" value="Unassembled WGS sequence"/>
</dbReference>
<reference evidence="2" key="1">
    <citation type="journal article" date="2014" name="Int. J. Syst. Evol. Microbiol.">
        <title>Complete genome sequence of Corynebacterium casei LMG S-19264T (=DSM 44701T), isolated from a smear-ripened cheese.</title>
        <authorList>
            <consortium name="US DOE Joint Genome Institute (JGI-PGF)"/>
            <person name="Walter F."/>
            <person name="Albersmeier A."/>
            <person name="Kalinowski J."/>
            <person name="Ruckert C."/>
        </authorList>
    </citation>
    <scope>NUCLEOTIDE SEQUENCE</scope>
    <source>
        <strain evidence="2">CGMCC 1.15290</strain>
    </source>
</reference>
<dbReference type="SUPFAM" id="SSF51905">
    <property type="entry name" value="FAD/NAD(P)-binding domain"/>
    <property type="match status" value="1"/>
</dbReference>
<reference evidence="2" key="2">
    <citation type="submission" date="2020-09" db="EMBL/GenBank/DDBJ databases">
        <authorList>
            <person name="Sun Q."/>
            <person name="Zhou Y."/>
        </authorList>
    </citation>
    <scope>NUCLEOTIDE SEQUENCE</scope>
    <source>
        <strain evidence="2">CGMCC 1.15290</strain>
    </source>
</reference>
<dbReference type="InterPro" id="IPR036188">
    <property type="entry name" value="FAD/NAD-bd_sf"/>
</dbReference>
<dbReference type="EMBL" id="BMIB01000005">
    <property type="protein sequence ID" value="GGH80152.1"/>
    <property type="molecule type" value="Genomic_DNA"/>
</dbReference>
<evidence type="ECO:0000313" key="3">
    <source>
        <dbReference type="Proteomes" id="UP000627292"/>
    </source>
</evidence>
<dbReference type="GO" id="GO:0005829">
    <property type="term" value="C:cytosol"/>
    <property type="evidence" value="ECO:0007669"/>
    <property type="project" value="TreeGrafter"/>
</dbReference>
<proteinExistence type="predicted"/>
<organism evidence="2 3">
    <name type="scientific">Filimonas zeae</name>
    <dbReference type="NCBI Taxonomy" id="1737353"/>
    <lineage>
        <taxon>Bacteria</taxon>
        <taxon>Pseudomonadati</taxon>
        <taxon>Bacteroidota</taxon>
        <taxon>Chitinophagia</taxon>
        <taxon>Chitinophagales</taxon>
        <taxon>Chitinophagaceae</taxon>
        <taxon>Filimonas</taxon>
    </lineage>
</organism>
<dbReference type="AlphaFoldDB" id="A0A917MYZ7"/>
<protein>
    <recommendedName>
        <fullName evidence="1">Amine oxidase domain-containing protein</fullName>
    </recommendedName>
</protein>
<keyword evidence="3" id="KW-1185">Reference proteome</keyword>
<dbReference type="Gene3D" id="3.50.50.60">
    <property type="entry name" value="FAD/NAD(P)-binding domain"/>
    <property type="match status" value="1"/>
</dbReference>